<evidence type="ECO:0000259" key="7">
    <source>
        <dbReference type="PROSITE" id="PS50021"/>
    </source>
</evidence>
<dbReference type="PRINTS" id="PR00380">
    <property type="entry name" value="KINESINHEAVY"/>
</dbReference>
<accession>A0A142KWC8</accession>
<dbReference type="InterPro" id="IPR036872">
    <property type="entry name" value="CH_dom_sf"/>
</dbReference>
<feature type="compositionally biased region" description="Basic and acidic residues" evidence="6">
    <location>
        <begin position="899"/>
        <end position="909"/>
    </location>
</feature>
<evidence type="ECO:0000256" key="6">
    <source>
        <dbReference type="SAM" id="MobiDB-lite"/>
    </source>
</evidence>
<dbReference type="InterPro" id="IPR001715">
    <property type="entry name" value="CH_dom"/>
</dbReference>
<feature type="domain" description="Kinesin motor" evidence="8">
    <location>
        <begin position="526"/>
        <end position="854"/>
    </location>
</feature>
<dbReference type="Gene3D" id="1.10.418.10">
    <property type="entry name" value="Calponin-like domain"/>
    <property type="match status" value="1"/>
</dbReference>
<dbReference type="PANTHER" id="PTHR47972">
    <property type="entry name" value="KINESIN-LIKE PROTEIN KLP-3"/>
    <property type="match status" value="1"/>
</dbReference>
<dbReference type="GO" id="GO:0005524">
    <property type="term" value="F:ATP binding"/>
    <property type="evidence" value="ECO:0007669"/>
    <property type="project" value="UniProtKB-UniRule"/>
</dbReference>
<comment type="similarity">
    <text evidence="1">Belongs to the TRAFAC class myosin-kinesin ATPase superfamily. Kinesin family. KIN-14 subfamily.</text>
</comment>
<dbReference type="GO" id="GO:0003777">
    <property type="term" value="F:microtubule motor activity"/>
    <property type="evidence" value="ECO:0007669"/>
    <property type="project" value="InterPro"/>
</dbReference>
<keyword evidence="2" id="KW-0150">Chloroplast</keyword>
<name>A0A142KWC8_MARVE</name>
<dbReference type="Pfam" id="PF00307">
    <property type="entry name" value="CH"/>
    <property type="match status" value="1"/>
</dbReference>
<dbReference type="FunFam" id="3.40.850.10:FF:000178">
    <property type="entry name" value="Kinesin-related protein3"/>
    <property type="match status" value="1"/>
</dbReference>
<feature type="region of interest" description="Disordered" evidence="6">
    <location>
        <begin position="401"/>
        <end position="421"/>
    </location>
</feature>
<keyword evidence="5" id="KW-0175">Coiled coil</keyword>
<keyword evidence="4" id="KW-0067">ATP-binding</keyword>
<dbReference type="PROSITE" id="PS50021">
    <property type="entry name" value="CH"/>
    <property type="match status" value="1"/>
</dbReference>
<dbReference type="EMBL" id="KT986274">
    <property type="protein sequence ID" value="AMS24248.1"/>
    <property type="molecule type" value="mRNA"/>
</dbReference>
<dbReference type="InterPro" id="IPR027417">
    <property type="entry name" value="P-loop_NTPase"/>
</dbReference>
<dbReference type="PANTHER" id="PTHR47972:SF28">
    <property type="entry name" value="KINESIN-LIKE PROTEIN KLP-3"/>
    <property type="match status" value="1"/>
</dbReference>
<dbReference type="FunFam" id="1.10.418.10:FF:000073">
    <property type="entry name" value="Kinesin-like protein KIN-14L"/>
    <property type="match status" value="1"/>
</dbReference>
<dbReference type="SMART" id="SM00033">
    <property type="entry name" value="CH"/>
    <property type="match status" value="1"/>
</dbReference>
<feature type="coiled-coil region" evidence="5">
    <location>
        <begin position="868"/>
        <end position="895"/>
    </location>
</feature>
<dbReference type="Gene3D" id="3.40.850.10">
    <property type="entry name" value="Kinesin motor domain"/>
    <property type="match status" value="1"/>
</dbReference>
<dbReference type="InterPro" id="IPR001752">
    <property type="entry name" value="Kinesin_motor_dom"/>
</dbReference>
<dbReference type="SUPFAM" id="SSF47576">
    <property type="entry name" value="Calponin-homology domain, CH-domain"/>
    <property type="match status" value="1"/>
</dbReference>
<feature type="domain" description="Calponin-homology (CH)" evidence="7">
    <location>
        <begin position="92"/>
        <end position="217"/>
    </location>
</feature>
<dbReference type="GO" id="GO:0015630">
    <property type="term" value="C:microtubule cytoskeleton"/>
    <property type="evidence" value="ECO:0007669"/>
    <property type="project" value="TreeGrafter"/>
</dbReference>
<protein>
    <submittedName>
        <fullName evidence="9">Kinesin 14-IIb protein</fullName>
    </submittedName>
</protein>
<dbReference type="AlphaFoldDB" id="A0A142KWC8"/>
<dbReference type="GO" id="GO:0007018">
    <property type="term" value="P:microtubule-based movement"/>
    <property type="evidence" value="ECO:0007669"/>
    <property type="project" value="InterPro"/>
</dbReference>
<feature type="region of interest" description="Disordered" evidence="6">
    <location>
        <begin position="1152"/>
        <end position="1197"/>
    </location>
</feature>
<feature type="region of interest" description="Disordered" evidence="6">
    <location>
        <begin position="1"/>
        <end position="52"/>
    </location>
</feature>
<dbReference type="Pfam" id="PF00225">
    <property type="entry name" value="Kinesin"/>
    <property type="match status" value="1"/>
</dbReference>
<proteinExistence type="evidence at transcript level"/>
<feature type="region of interest" description="Disordered" evidence="6">
    <location>
        <begin position="332"/>
        <end position="354"/>
    </location>
</feature>
<keyword evidence="2" id="KW-0934">Plastid</keyword>
<dbReference type="CDD" id="cd01366">
    <property type="entry name" value="KISc_C_terminal"/>
    <property type="match status" value="1"/>
</dbReference>
<dbReference type="PROSITE" id="PS50067">
    <property type="entry name" value="KINESIN_MOTOR_2"/>
    <property type="match status" value="1"/>
</dbReference>
<keyword evidence="4" id="KW-0547">Nucleotide-binding</keyword>
<dbReference type="InterPro" id="IPR027640">
    <property type="entry name" value="Kinesin-like_fam"/>
</dbReference>
<organism evidence="9">
    <name type="scientific">Marsilea vestita</name>
    <name type="common">Hairy water-clover</name>
    <dbReference type="NCBI Taxonomy" id="59764"/>
    <lineage>
        <taxon>Eukaryota</taxon>
        <taxon>Viridiplantae</taxon>
        <taxon>Streptophyta</taxon>
        <taxon>Embryophyta</taxon>
        <taxon>Tracheophyta</taxon>
        <taxon>Polypodiopsida</taxon>
        <taxon>Polypodiidae</taxon>
        <taxon>Salviniales</taxon>
        <taxon>Marsileaceae</taxon>
        <taxon>Marsilea</taxon>
    </lineage>
</organism>
<dbReference type="CDD" id="cd21203">
    <property type="entry name" value="CH_AtKIN14-like"/>
    <property type="match status" value="1"/>
</dbReference>
<dbReference type="SMART" id="SM00129">
    <property type="entry name" value="KISc"/>
    <property type="match status" value="1"/>
</dbReference>
<evidence type="ECO:0000259" key="8">
    <source>
        <dbReference type="PROSITE" id="PS50067"/>
    </source>
</evidence>
<evidence type="ECO:0000256" key="2">
    <source>
        <dbReference type="ARBA" id="ARBA00022528"/>
    </source>
</evidence>
<dbReference type="SUPFAM" id="SSF52540">
    <property type="entry name" value="P-loop containing nucleoside triphosphate hydrolases"/>
    <property type="match status" value="1"/>
</dbReference>
<feature type="coiled-coil region" evidence="5">
    <location>
        <begin position="443"/>
        <end position="526"/>
    </location>
</feature>
<keyword evidence="3 4" id="KW-0505">Motor protein</keyword>
<evidence type="ECO:0000313" key="9">
    <source>
        <dbReference type="EMBL" id="AMS24248.1"/>
    </source>
</evidence>
<reference evidence="9" key="1">
    <citation type="journal article" date="2016" name="Cytoskeleton">
        <title>Transcriptome analysis reveals a diverse family of kinesins essential for spermatogenesis in the fern Marsilea.</title>
        <authorList>
            <person name="Tomei E.J."/>
            <person name="Wolniak S.M."/>
        </authorList>
    </citation>
    <scope>NUCLEOTIDE SEQUENCE</scope>
</reference>
<sequence length="1210" mass="133532">MMAQESATMTPELRGLSFSSNTSSPYHAPYEKSYQGDHTPKNPDPPSFSIDVSECHNAASTPAEDGNCSSSRIPSESLSDVNLASRKANEAASRRYYAAAWLHKMVGPLDNLSLEPSEEELRLCLRNGLVLCNLINKIHPGAVLKIVDNPCLSSPPPQGAALSAYQYFENVRNFLVAVEELRLPSFQASDLEKGNPQSGSSSAKVVDCILALKAYNEWQLSGCQGLWKFAGGSYKSPCPLKSLTRTSSSRSSEYHAKLNTHFRKRSAFSGFEGPKNLFDDLGSPHSHMGKQGGTRAPGTENFDEYDNSWSSSTDFTTALIQHVRNKVNDVLHHSEHESPSDAPQRSSESLESIGSESLTKLVTLALNDKQPDEIPMIVECMLRKVMDEFETRLVSQEERLKERHSLGSEDPSLSNSPRDKDVLHEDTENLKENPELFALRCELEAARKQCERQASVLESQKDQLKAIKDVVNTTQHEFTAAQEQWKEEMVSLDNKLHGLAQAAAEYHKLAAENRELYNQVQDLKGNIRVYCRVRPFLPGQTNTQTTVDFVGEKGSIIIANPNKQGKDQRKSFNFNKVFGPNVAQEDVFLDTQPLIRSVLDGFNVCIFAYGQTGSGKTYTMTGPNNPTPKDWGVNFRALNDLFQISLDRKDFVKYEVGVQMMEIYNEQVRDLLSSDGSNKKLEIRNNSQQNGLNVPDATMLPVACTNDVLEFMNLGHKNRAVSSTALNERSSRSHSVLTVHVKGTDMSNGSVYRGCLHLVDLAGSERVDRSEVTGDRLKEAQHINKSLSALGDVIAALAQKNSHVPYRNSKLTQLLQDSLGGQAKTLMFVHISPDEDSYAETISTLKFAERVATVELGAASSHKESGEVRDLKDQVSFLRDALSKKDAEIERMQKELKAKPLEAVQEKSRAKTGTPPSVHTQSRKIGVDVTQGQGKRRQPLEEVRNSELRVSPLNVGIAQKYIPGTDIHPMEALSPGVYGNGFYEEDFAKRKSEDVDSIKKRGNKLPRATSEEEADSPVRELMSDRSINKNKISRENTVETQLTPRESTRLSRTVSALNVDTVTPKSTVPSLSSITSIGSGGAVSRLRQSNLKPVSSNMDVADLLDDSNVRERMGLLNFEEDSLVSDCSDEAEAWQKEPITSAVNPAKVNRRPGVPGVKQSLSSLPKTDSKNVRSSRRISSIGTHGKKPVTKSLSNTHNTTTVEAKVVAAG</sequence>
<dbReference type="InterPro" id="IPR036961">
    <property type="entry name" value="Kinesin_motor_dom_sf"/>
</dbReference>
<evidence type="ECO:0000256" key="5">
    <source>
        <dbReference type="SAM" id="Coils"/>
    </source>
</evidence>
<dbReference type="GO" id="GO:0008017">
    <property type="term" value="F:microtubule binding"/>
    <property type="evidence" value="ECO:0007669"/>
    <property type="project" value="InterPro"/>
</dbReference>
<feature type="binding site" evidence="4">
    <location>
        <begin position="610"/>
        <end position="617"/>
    </location>
    <ligand>
        <name>ATP</name>
        <dbReference type="ChEBI" id="CHEBI:30616"/>
    </ligand>
</feature>
<evidence type="ECO:0000256" key="3">
    <source>
        <dbReference type="ARBA" id="ARBA00023175"/>
    </source>
</evidence>
<feature type="region of interest" description="Disordered" evidence="6">
    <location>
        <begin position="281"/>
        <end position="303"/>
    </location>
</feature>
<evidence type="ECO:0000256" key="4">
    <source>
        <dbReference type="PROSITE-ProRule" id="PRU00283"/>
    </source>
</evidence>
<feature type="region of interest" description="Disordered" evidence="6">
    <location>
        <begin position="991"/>
        <end position="1017"/>
    </location>
</feature>
<evidence type="ECO:0000256" key="1">
    <source>
        <dbReference type="ARBA" id="ARBA00010899"/>
    </source>
</evidence>
<feature type="region of interest" description="Disordered" evidence="6">
    <location>
        <begin position="899"/>
        <end position="944"/>
    </location>
</feature>
<dbReference type="FunFam" id="3.40.850.10:FF:000111">
    <property type="entry name" value="p-loop nucleoside triphosphate hydrolase superfamily protein with CH (Calponin Homology) domain"/>
    <property type="match status" value="1"/>
</dbReference>